<evidence type="ECO:0000313" key="2">
    <source>
        <dbReference type="EMBL" id="EIW85760.1"/>
    </source>
</evidence>
<protein>
    <submittedName>
        <fullName evidence="2">GroES-like protein</fullName>
    </submittedName>
</protein>
<comment type="caution">
    <text evidence="2">The sequence shown here is derived from an EMBL/GenBank/DDBJ whole genome shotgun (WGS) entry which is preliminary data.</text>
</comment>
<proteinExistence type="predicted"/>
<dbReference type="Pfam" id="PF00107">
    <property type="entry name" value="ADH_zinc_N"/>
    <property type="match status" value="1"/>
</dbReference>
<dbReference type="AlphaFoldDB" id="A0A5M3N2Z8"/>
<dbReference type="SUPFAM" id="SSF50129">
    <property type="entry name" value="GroES-like"/>
    <property type="match status" value="1"/>
</dbReference>
<dbReference type="Proteomes" id="UP000053558">
    <property type="component" value="Unassembled WGS sequence"/>
</dbReference>
<keyword evidence="3" id="KW-1185">Reference proteome</keyword>
<sequence length="380" mass="40680">MASKVRDLLKSLLDRRKKSSPAPTQKALFLQAKQGEFAVGESKIPKPSSGELLLKLSAVALNPVDWKVQEAGIFVDKYPAILGMDVAGVVEEVGRGVKGFAKGDRVYVQLNVTCAHADQAAQISITHTRYDNEHAGFQQYTLAVANFTAKVPSSVSDDEAASIPLGIDTAVIGLFSPEFGGLVAPWNEAGKYNGQTILVLGGSSSVGLYVTQVAKLAGFSTIIATSSITHEAYLKDIGATHVIDRNFSQDDIRAAVGGITQDPISVVYDAVSLPDTQELGWSLLAQEGKLITTLDPKVTPEEGDKRKVIRVAGIPHLPQNQKFSKAAWGHYATWLAEEKLTPNRVEVLPNGLEGITGGLERMKANKVSGTKLVARPQETP</sequence>
<feature type="domain" description="Enoyl reductase (ER)" evidence="1">
    <location>
        <begin position="35"/>
        <end position="373"/>
    </location>
</feature>
<dbReference type="InterPro" id="IPR047122">
    <property type="entry name" value="Trans-enoyl_RdTase-like"/>
</dbReference>
<dbReference type="InterPro" id="IPR013154">
    <property type="entry name" value="ADH-like_N"/>
</dbReference>
<dbReference type="CDD" id="cd08249">
    <property type="entry name" value="enoyl_reductase_like"/>
    <property type="match status" value="1"/>
</dbReference>
<organism evidence="2 3">
    <name type="scientific">Coniophora puteana (strain RWD-64-598)</name>
    <name type="common">Brown rot fungus</name>
    <dbReference type="NCBI Taxonomy" id="741705"/>
    <lineage>
        <taxon>Eukaryota</taxon>
        <taxon>Fungi</taxon>
        <taxon>Dikarya</taxon>
        <taxon>Basidiomycota</taxon>
        <taxon>Agaricomycotina</taxon>
        <taxon>Agaricomycetes</taxon>
        <taxon>Agaricomycetidae</taxon>
        <taxon>Boletales</taxon>
        <taxon>Coniophorineae</taxon>
        <taxon>Coniophoraceae</taxon>
        <taxon>Coniophora</taxon>
    </lineage>
</organism>
<gene>
    <name evidence="2" type="ORF">CONPUDRAFT_48267</name>
</gene>
<dbReference type="KEGG" id="cput:CONPUDRAFT_48267"/>
<name>A0A5M3N2Z8_CONPW</name>
<dbReference type="OrthoDB" id="3233595at2759"/>
<dbReference type="InterPro" id="IPR013149">
    <property type="entry name" value="ADH-like_C"/>
</dbReference>
<dbReference type="EMBL" id="JH711574">
    <property type="protein sequence ID" value="EIW85760.1"/>
    <property type="molecule type" value="Genomic_DNA"/>
</dbReference>
<dbReference type="Pfam" id="PF08240">
    <property type="entry name" value="ADH_N"/>
    <property type="match status" value="1"/>
</dbReference>
<dbReference type="PANTHER" id="PTHR45348:SF2">
    <property type="entry name" value="ZINC-TYPE ALCOHOL DEHYDROGENASE-LIKE PROTEIN C2E1P3.01"/>
    <property type="match status" value="1"/>
</dbReference>
<dbReference type="Gene3D" id="3.40.50.720">
    <property type="entry name" value="NAD(P)-binding Rossmann-like Domain"/>
    <property type="match status" value="1"/>
</dbReference>
<dbReference type="Gene3D" id="3.90.180.10">
    <property type="entry name" value="Medium-chain alcohol dehydrogenases, catalytic domain"/>
    <property type="match status" value="1"/>
</dbReference>
<dbReference type="InterPro" id="IPR011032">
    <property type="entry name" value="GroES-like_sf"/>
</dbReference>
<evidence type="ECO:0000313" key="3">
    <source>
        <dbReference type="Proteomes" id="UP000053558"/>
    </source>
</evidence>
<dbReference type="GO" id="GO:0016651">
    <property type="term" value="F:oxidoreductase activity, acting on NAD(P)H"/>
    <property type="evidence" value="ECO:0007669"/>
    <property type="project" value="InterPro"/>
</dbReference>
<dbReference type="RefSeq" id="XP_007764069.1">
    <property type="nucleotide sequence ID" value="XM_007765879.1"/>
</dbReference>
<dbReference type="SUPFAM" id="SSF51735">
    <property type="entry name" value="NAD(P)-binding Rossmann-fold domains"/>
    <property type="match status" value="1"/>
</dbReference>
<dbReference type="InterPro" id="IPR020843">
    <property type="entry name" value="ER"/>
</dbReference>
<dbReference type="OMA" id="GINPFEW"/>
<dbReference type="InterPro" id="IPR036291">
    <property type="entry name" value="NAD(P)-bd_dom_sf"/>
</dbReference>
<dbReference type="SMART" id="SM00829">
    <property type="entry name" value="PKS_ER"/>
    <property type="match status" value="1"/>
</dbReference>
<accession>A0A5M3N2Z8</accession>
<dbReference type="PANTHER" id="PTHR45348">
    <property type="entry name" value="HYPOTHETICAL OXIDOREDUCTASE (EUROFUNG)"/>
    <property type="match status" value="1"/>
</dbReference>
<dbReference type="GeneID" id="19207261"/>
<reference evidence="3" key="1">
    <citation type="journal article" date="2012" name="Science">
        <title>The Paleozoic origin of enzymatic lignin decomposition reconstructed from 31 fungal genomes.</title>
        <authorList>
            <person name="Floudas D."/>
            <person name="Binder M."/>
            <person name="Riley R."/>
            <person name="Barry K."/>
            <person name="Blanchette R.A."/>
            <person name="Henrissat B."/>
            <person name="Martinez A.T."/>
            <person name="Otillar R."/>
            <person name="Spatafora J.W."/>
            <person name="Yadav J.S."/>
            <person name="Aerts A."/>
            <person name="Benoit I."/>
            <person name="Boyd A."/>
            <person name="Carlson A."/>
            <person name="Copeland A."/>
            <person name="Coutinho P.M."/>
            <person name="de Vries R.P."/>
            <person name="Ferreira P."/>
            <person name="Findley K."/>
            <person name="Foster B."/>
            <person name="Gaskell J."/>
            <person name="Glotzer D."/>
            <person name="Gorecki P."/>
            <person name="Heitman J."/>
            <person name="Hesse C."/>
            <person name="Hori C."/>
            <person name="Igarashi K."/>
            <person name="Jurgens J.A."/>
            <person name="Kallen N."/>
            <person name="Kersten P."/>
            <person name="Kohler A."/>
            <person name="Kuees U."/>
            <person name="Kumar T.K.A."/>
            <person name="Kuo A."/>
            <person name="LaButti K."/>
            <person name="Larrondo L.F."/>
            <person name="Lindquist E."/>
            <person name="Ling A."/>
            <person name="Lombard V."/>
            <person name="Lucas S."/>
            <person name="Lundell T."/>
            <person name="Martin R."/>
            <person name="McLaughlin D.J."/>
            <person name="Morgenstern I."/>
            <person name="Morin E."/>
            <person name="Murat C."/>
            <person name="Nagy L.G."/>
            <person name="Nolan M."/>
            <person name="Ohm R.A."/>
            <person name="Patyshakuliyeva A."/>
            <person name="Rokas A."/>
            <person name="Ruiz-Duenas F.J."/>
            <person name="Sabat G."/>
            <person name="Salamov A."/>
            <person name="Samejima M."/>
            <person name="Schmutz J."/>
            <person name="Slot J.C."/>
            <person name="St John F."/>
            <person name="Stenlid J."/>
            <person name="Sun H."/>
            <person name="Sun S."/>
            <person name="Syed K."/>
            <person name="Tsang A."/>
            <person name="Wiebenga A."/>
            <person name="Young D."/>
            <person name="Pisabarro A."/>
            <person name="Eastwood D.C."/>
            <person name="Martin F."/>
            <person name="Cullen D."/>
            <person name="Grigoriev I.V."/>
            <person name="Hibbett D.S."/>
        </authorList>
    </citation>
    <scope>NUCLEOTIDE SEQUENCE [LARGE SCALE GENOMIC DNA]</scope>
    <source>
        <strain evidence="3">RWD-64-598 SS2</strain>
    </source>
</reference>
<evidence type="ECO:0000259" key="1">
    <source>
        <dbReference type="SMART" id="SM00829"/>
    </source>
</evidence>